<dbReference type="Proteomes" id="UP000321816">
    <property type="component" value="Chromosome"/>
</dbReference>
<organism evidence="2 3">
    <name type="scientific">Alkalicoccus halolimnae</name>
    <dbReference type="NCBI Taxonomy" id="1667239"/>
    <lineage>
        <taxon>Bacteria</taxon>
        <taxon>Bacillati</taxon>
        <taxon>Bacillota</taxon>
        <taxon>Bacilli</taxon>
        <taxon>Bacillales</taxon>
        <taxon>Bacillaceae</taxon>
        <taxon>Alkalicoccus</taxon>
    </lineage>
</organism>
<dbReference type="RefSeq" id="WP_147804530.1">
    <property type="nucleotide sequence ID" value="NZ_CP144914.1"/>
</dbReference>
<name>A0A5C7F1F9_9BACI</name>
<protein>
    <submittedName>
        <fullName evidence="2">Uncharacterized protein</fullName>
    </submittedName>
</protein>
<sequence>MEYFDENARQAAKLTPDDREKYESISSQIAEEKKKLEVMDQVDNEPEDRVAVERKIEQLEEERSRLLL</sequence>
<feature type="region of interest" description="Disordered" evidence="1">
    <location>
        <begin position="1"/>
        <end position="24"/>
    </location>
</feature>
<proteinExistence type="predicted"/>
<keyword evidence="3" id="KW-1185">Reference proteome</keyword>
<reference evidence="2 3" key="1">
    <citation type="submission" date="2024-01" db="EMBL/GenBank/DDBJ databases">
        <title>Complete Genome Sequence of Alkalicoccus halolimnae BZ-SZ-XJ29T, a Moderately Halophilic Bacterium Isolated from a Salt Lake.</title>
        <authorList>
            <person name="Zhao B."/>
        </authorList>
    </citation>
    <scope>NUCLEOTIDE SEQUENCE [LARGE SCALE GENOMIC DNA]</scope>
    <source>
        <strain evidence="2 3">BZ-SZ-XJ29</strain>
    </source>
</reference>
<dbReference type="AlphaFoldDB" id="A0A5C7F1F9"/>
<evidence type="ECO:0000256" key="1">
    <source>
        <dbReference type="SAM" id="MobiDB-lite"/>
    </source>
</evidence>
<dbReference type="EMBL" id="CP144914">
    <property type="protein sequence ID" value="WWD80187.1"/>
    <property type="molecule type" value="Genomic_DNA"/>
</dbReference>
<dbReference type="KEGG" id="ahal:FTX54_001045"/>
<evidence type="ECO:0000313" key="3">
    <source>
        <dbReference type="Proteomes" id="UP000321816"/>
    </source>
</evidence>
<gene>
    <name evidence="2" type="ORF">FTX54_001045</name>
</gene>
<evidence type="ECO:0000313" key="2">
    <source>
        <dbReference type="EMBL" id="WWD80187.1"/>
    </source>
</evidence>
<accession>A0A5C7F1F9</accession>